<dbReference type="PANTHER" id="PTHR30419:SF29">
    <property type="entry name" value="LYSR-FAMILY TRANSCRIPTIONAL REGULATOR"/>
    <property type="match status" value="1"/>
</dbReference>
<dbReference type="GO" id="GO:0005829">
    <property type="term" value="C:cytosol"/>
    <property type="evidence" value="ECO:0007669"/>
    <property type="project" value="TreeGrafter"/>
</dbReference>
<evidence type="ECO:0000256" key="3">
    <source>
        <dbReference type="ARBA" id="ARBA00023125"/>
    </source>
</evidence>
<dbReference type="Pfam" id="PF03466">
    <property type="entry name" value="LysR_substrate"/>
    <property type="match status" value="1"/>
</dbReference>
<evidence type="ECO:0000259" key="5">
    <source>
        <dbReference type="PROSITE" id="PS50931"/>
    </source>
</evidence>
<dbReference type="STRING" id="927664.SAMN05421780_11519"/>
<keyword evidence="3" id="KW-0238">DNA-binding</keyword>
<dbReference type="Proteomes" id="UP000199514">
    <property type="component" value="Unassembled WGS sequence"/>
</dbReference>
<dbReference type="InterPro" id="IPR036390">
    <property type="entry name" value="WH_DNA-bd_sf"/>
</dbReference>
<proteinExistence type="inferred from homology"/>
<dbReference type="GO" id="GO:0003677">
    <property type="term" value="F:DNA binding"/>
    <property type="evidence" value="ECO:0007669"/>
    <property type="project" value="UniProtKB-KW"/>
</dbReference>
<dbReference type="InterPro" id="IPR036388">
    <property type="entry name" value="WH-like_DNA-bd_sf"/>
</dbReference>
<dbReference type="PANTHER" id="PTHR30419">
    <property type="entry name" value="HTH-TYPE TRANSCRIPTIONAL REGULATOR YBHD"/>
    <property type="match status" value="1"/>
</dbReference>
<comment type="similarity">
    <text evidence="1">Belongs to the LysR transcriptional regulatory family.</text>
</comment>
<protein>
    <submittedName>
        <fullName evidence="6">LysR family transcriptional regulator, hydrogen peroxide-inducible genes activator</fullName>
    </submittedName>
</protein>
<dbReference type="RefSeq" id="WP_091516559.1">
    <property type="nucleotide sequence ID" value="NZ_FOLE01000015.1"/>
</dbReference>
<accession>A0A1I1NHL3</accession>
<dbReference type="EMBL" id="FOLE01000015">
    <property type="protein sequence ID" value="SFC96916.1"/>
    <property type="molecule type" value="Genomic_DNA"/>
</dbReference>
<keyword evidence="2" id="KW-0805">Transcription regulation</keyword>
<name>A0A1I1NHL3_9BACT</name>
<reference evidence="6 7" key="1">
    <citation type="submission" date="2016-10" db="EMBL/GenBank/DDBJ databases">
        <authorList>
            <person name="de Groot N.N."/>
        </authorList>
    </citation>
    <scope>NUCLEOTIDE SEQUENCE [LARGE SCALE GENOMIC DNA]</scope>
    <source>
        <strain evidence="6 7">DSM 6793</strain>
    </source>
</reference>
<dbReference type="GO" id="GO:0003700">
    <property type="term" value="F:DNA-binding transcription factor activity"/>
    <property type="evidence" value="ECO:0007669"/>
    <property type="project" value="InterPro"/>
</dbReference>
<evidence type="ECO:0000256" key="2">
    <source>
        <dbReference type="ARBA" id="ARBA00023015"/>
    </source>
</evidence>
<organism evidence="6 7">
    <name type="scientific">Flexibacter flexilis DSM 6793</name>
    <dbReference type="NCBI Taxonomy" id="927664"/>
    <lineage>
        <taxon>Bacteria</taxon>
        <taxon>Pseudomonadati</taxon>
        <taxon>Bacteroidota</taxon>
        <taxon>Cytophagia</taxon>
        <taxon>Cytophagales</taxon>
        <taxon>Flexibacteraceae</taxon>
        <taxon>Flexibacter</taxon>
    </lineage>
</organism>
<dbReference type="Pfam" id="PF00126">
    <property type="entry name" value="HTH_1"/>
    <property type="match status" value="1"/>
</dbReference>
<dbReference type="InterPro" id="IPR050950">
    <property type="entry name" value="HTH-type_LysR_regulators"/>
</dbReference>
<dbReference type="OrthoDB" id="9803735at2"/>
<sequence>MNFQQLEYLVAVDTHRHFAKAAESCFVTQATLSMMLKKLEEELDVILFDRSKQPVVPTAVGVKVITQARRILSEANQLKDIVLQEKGELTGELRVGIIPTVAPYLLPLFLKNFTEKYPKISLYIHEYTTANIIEKLKSGEIDVGILATPLHEKTIVETPLYYEQYFLYANENEADNDKKYIVPSDINLEKLWLLEEGHCMRSQILNLCELKRESAFYHKLHYEAGSIETLMNLVDSHYGITVIPELAAVRLSPAQQKQLRYFAPPSPVREISLVSHYQYVKERLVKALKNSILSAIPDKMKEQKPMQILDIQAQK</sequence>
<dbReference type="InterPro" id="IPR005119">
    <property type="entry name" value="LysR_subst-bd"/>
</dbReference>
<evidence type="ECO:0000313" key="6">
    <source>
        <dbReference type="EMBL" id="SFC96916.1"/>
    </source>
</evidence>
<feature type="domain" description="HTH lysR-type" evidence="5">
    <location>
        <begin position="1"/>
        <end position="58"/>
    </location>
</feature>
<keyword evidence="7" id="KW-1185">Reference proteome</keyword>
<dbReference type="SUPFAM" id="SSF53850">
    <property type="entry name" value="Periplasmic binding protein-like II"/>
    <property type="match status" value="1"/>
</dbReference>
<gene>
    <name evidence="6" type="ORF">SAMN05421780_11519</name>
</gene>
<dbReference type="PRINTS" id="PR00039">
    <property type="entry name" value="HTHLYSR"/>
</dbReference>
<dbReference type="CDD" id="cd08411">
    <property type="entry name" value="PBP2_OxyR"/>
    <property type="match status" value="1"/>
</dbReference>
<dbReference type="Gene3D" id="3.40.190.10">
    <property type="entry name" value="Periplasmic binding protein-like II"/>
    <property type="match status" value="2"/>
</dbReference>
<dbReference type="SUPFAM" id="SSF46785">
    <property type="entry name" value="Winged helix' DNA-binding domain"/>
    <property type="match status" value="1"/>
</dbReference>
<dbReference type="PROSITE" id="PS50931">
    <property type="entry name" value="HTH_LYSR"/>
    <property type="match status" value="1"/>
</dbReference>
<dbReference type="InterPro" id="IPR000847">
    <property type="entry name" value="LysR_HTH_N"/>
</dbReference>
<keyword evidence="4" id="KW-0804">Transcription</keyword>
<dbReference type="AlphaFoldDB" id="A0A1I1NHL3"/>
<evidence type="ECO:0000256" key="4">
    <source>
        <dbReference type="ARBA" id="ARBA00023163"/>
    </source>
</evidence>
<dbReference type="Gene3D" id="1.10.10.10">
    <property type="entry name" value="Winged helix-like DNA-binding domain superfamily/Winged helix DNA-binding domain"/>
    <property type="match status" value="1"/>
</dbReference>
<evidence type="ECO:0000256" key="1">
    <source>
        <dbReference type="ARBA" id="ARBA00009437"/>
    </source>
</evidence>
<evidence type="ECO:0000313" key="7">
    <source>
        <dbReference type="Proteomes" id="UP000199514"/>
    </source>
</evidence>
<dbReference type="FunFam" id="1.10.10.10:FF:000001">
    <property type="entry name" value="LysR family transcriptional regulator"/>
    <property type="match status" value="1"/>
</dbReference>